<keyword evidence="13" id="KW-1185">Reference proteome</keyword>
<evidence type="ECO:0000256" key="9">
    <source>
        <dbReference type="ARBA" id="ARBA00023136"/>
    </source>
</evidence>
<evidence type="ECO:0000256" key="10">
    <source>
        <dbReference type="SAM" id="MobiDB-lite"/>
    </source>
</evidence>
<evidence type="ECO:0000256" key="1">
    <source>
        <dbReference type="ARBA" id="ARBA00004162"/>
    </source>
</evidence>
<comment type="caution">
    <text evidence="12">The sequence shown here is derived from an EMBL/GenBank/DDBJ whole genome shotgun (WGS) entry which is preliminary data.</text>
</comment>
<dbReference type="InterPro" id="IPR042485">
    <property type="entry name" value="T7SS_EccB_R3"/>
</dbReference>
<keyword evidence="7" id="KW-0067">ATP-binding</keyword>
<comment type="similarity">
    <text evidence="2">Belongs to the EccB family.</text>
</comment>
<dbReference type="RefSeq" id="WP_286054676.1">
    <property type="nucleotide sequence ID" value="NZ_JASVWF010000004.1"/>
</dbReference>
<evidence type="ECO:0000313" key="13">
    <source>
        <dbReference type="Proteomes" id="UP001231924"/>
    </source>
</evidence>
<evidence type="ECO:0000256" key="5">
    <source>
        <dbReference type="ARBA" id="ARBA00022741"/>
    </source>
</evidence>
<comment type="subcellular location">
    <subcellularLocation>
        <location evidence="1">Cell membrane</location>
        <topology evidence="1">Single-pass membrane protein</topology>
    </subcellularLocation>
</comment>
<dbReference type="EMBL" id="JASVWF010000004">
    <property type="protein sequence ID" value="MDL5158156.1"/>
    <property type="molecule type" value="Genomic_DNA"/>
</dbReference>
<dbReference type="Gene3D" id="2.40.50.910">
    <property type="entry name" value="Type VII secretion system EccB, repeat 3 domain"/>
    <property type="match status" value="1"/>
</dbReference>
<dbReference type="Gene3D" id="3.30.2390.20">
    <property type="entry name" value="Type VII secretion system EccB, repeat 1 domain"/>
    <property type="match status" value="1"/>
</dbReference>
<feature type="region of interest" description="Disordered" evidence="10">
    <location>
        <begin position="1"/>
        <end position="42"/>
    </location>
</feature>
<protein>
    <submittedName>
        <fullName evidence="12">Type VII secretion protein EccB</fullName>
    </submittedName>
</protein>
<evidence type="ECO:0000256" key="6">
    <source>
        <dbReference type="ARBA" id="ARBA00022801"/>
    </source>
</evidence>
<feature type="compositionally biased region" description="Basic and acidic residues" evidence="10">
    <location>
        <begin position="21"/>
        <end position="40"/>
    </location>
</feature>
<keyword evidence="9 11" id="KW-0472">Membrane</keyword>
<evidence type="ECO:0000313" key="12">
    <source>
        <dbReference type="EMBL" id="MDL5158156.1"/>
    </source>
</evidence>
<dbReference type="PANTHER" id="PTHR40765">
    <property type="entry name" value="ESX-2 SECRETION SYSTEM ATPASE ECCB2"/>
    <property type="match status" value="1"/>
</dbReference>
<evidence type="ECO:0000256" key="2">
    <source>
        <dbReference type="ARBA" id="ARBA00008149"/>
    </source>
</evidence>
<dbReference type="InterPro" id="IPR044857">
    <property type="entry name" value="T7SS_EccB_R1"/>
</dbReference>
<evidence type="ECO:0000256" key="7">
    <source>
        <dbReference type="ARBA" id="ARBA00022840"/>
    </source>
</evidence>
<evidence type="ECO:0000256" key="4">
    <source>
        <dbReference type="ARBA" id="ARBA00022692"/>
    </source>
</evidence>
<dbReference type="PANTHER" id="PTHR40765:SF2">
    <property type="entry name" value="ESX-2 SECRETION SYSTEM ATPASE ECCB2"/>
    <property type="match status" value="1"/>
</dbReference>
<evidence type="ECO:0000256" key="3">
    <source>
        <dbReference type="ARBA" id="ARBA00022475"/>
    </source>
</evidence>
<keyword evidence="8 11" id="KW-1133">Transmembrane helix</keyword>
<keyword evidence="3" id="KW-1003">Cell membrane</keyword>
<organism evidence="12 13">
    <name type="scientific">Actinomycetospora termitidis</name>
    <dbReference type="NCBI Taxonomy" id="3053470"/>
    <lineage>
        <taxon>Bacteria</taxon>
        <taxon>Bacillati</taxon>
        <taxon>Actinomycetota</taxon>
        <taxon>Actinomycetes</taxon>
        <taxon>Pseudonocardiales</taxon>
        <taxon>Pseudonocardiaceae</taxon>
        <taxon>Actinomycetospora</taxon>
    </lineage>
</organism>
<sequence>MSRPAPPATASQVRAQRGATRRLDQALVERDPHAERDPERTRRRAVTVGAVVAALGLVAAAVVGLVRGDADWRAATIVRGVPSGTLYVVARDPDRLVPTTDLASARLLAAGVDAHRADPAEGLAPADPTPVRDDALTDVPRTVPLGLAGAPSVLPDTASAPVPDVWAVCDAPAAGRERPVVLAGYPDLGQTVTAGEALLLRGDDGRTWLVSEGRRAAIDPAQGAVVRALDIAGEPARPAGPALLGTLPEGAPLVPPQIVGAGLAPADPATRALGLPVGTVARVAGDPVRLVVVLPGGVQEVPAVVAELTRFATPGADARVAEVPAPVVDGLPRVVGIDLDAYPRAFPRVLGEAEAPVVCGAPTIGAGTTLTVAGTVPSPVPPTPVADPGAVGSVRIAGAGAYVVPVGPGEPVDPGRGVVVDQVGRVLPVAGRDAAAALGLGAPRPAPRSVVDLLPRGPVLDLVGARTLR</sequence>
<dbReference type="InterPro" id="IPR007795">
    <property type="entry name" value="T7SS_EccB"/>
</dbReference>
<accession>A0ABT7MCG5</accession>
<keyword evidence="5" id="KW-0547">Nucleotide-binding</keyword>
<dbReference type="NCBIfam" id="TIGR03919">
    <property type="entry name" value="T7SS_EccB"/>
    <property type="match status" value="1"/>
</dbReference>
<dbReference type="Proteomes" id="UP001231924">
    <property type="component" value="Unassembled WGS sequence"/>
</dbReference>
<proteinExistence type="inferred from homology"/>
<evidence type="ECO:0000256" key="11">
    <source>
        <dbReference type="SAM" id="Phobius"/>
    </source>
</evidence>
<name>A0ABT7MCG5_9PSEU</name>
<feature type="transmembrane region" description="Helical" evidence="11">
    <location>
        <begin position="45"/>
        <end position="66"/>
    </location>
</feature>
<reference evidence="12 13" key="1">
    <citation type="submission" date="2023-06" db="EMBL/GenBank/DDBJ databases">
        <title>Actinomycetospora Odt1-22.</title>
        <authorList>
            <person name="Supong K."/>
        </authorList>
    </citation>
    <scope>NUCLEOTIDE SEQUENCE [LARGE SCALE GENOMIC DNA]</scope>
    <source>
        <strain evidence="12 13">Odt1-22</strain>
    </source>
</reference>
<dbReference type="Pfam" id="PF05108">
    <property type="entry name" value="T7SS_ESX1_EccB"/>
    <property type="match status" value="1"/>
</dbReference>
<gene>
    <name evidence="12" type="primary">eccB</name>
    <name evidence="12" type="ORF">QRT03_19470</name>
</gene>
<keyword evidence="6" id="KW-0378">Hydrolase</keyword>
<evidence type="ECO:0000256" key="8">
    <source>
        <dbReference type="ARBA" id="ARBA00022989"/>
    </source>
</evidence>
<keyword evidence="4 11" id="KW-0812">Transmembrane</keyword>